<dbReference type="Gene3D" id="1.10.10.60">
    <property type="entry name" value="Homeodomain-like"/>
    <property type="match status" value="1"/>
</dbReference>
<evidence type="ECO:0000256" key="11">
    <source>
        <dbReference type="PROSITE-ProRule" id="PRU00169"/>
    </source>
</evidence>
<dbReference type="SUPFAM" id="SSF63829">
    <property type="entry name" value="Calcium-dependent phosphotriesterase"/>
    <property type="match status" value="2"/>
</dbReference>
<dbReference type="FunFam" id="2.60.40.10:FF:000791">
    <property type="entry name" value="Two-component system sensor histidine kinase/response regulator"/>
    <property type="match status" value="1"/>
</dbReference>
<dbReference type="InterPro" id="IPR015943">
    <property type="entry name" value="WD40/YVTN_repeat-like_dom_sf"/>
</dbReference>
<dbReference type="PROSITE" id="PS50109">
    <property type="entry name" value="HIS_KIN"/>
    <property type="match status" value="1"/>
</dbReference>
<dbReference type="CDD" id="cd00146">
    <property type="entry name" value="PKD"/>
    <property type="match status" value="1"/>
</dbReference>
<feature type="domain" description="Histidine kinase" evidence="14">
    <location>
        <begin position="813"/>
        <end position="1035"/>
    </location>
</feature>
<dbReference type="SUPFAM" id="SSF47384">
    <property type="entry name" value="Homodimeric domain of signal transducing histidine kinase"/>
    <property type="match status" value="1"/>
</dbReference>
<dbReference type="InterPro" id="IPR011123">
    <property type="entry name" value="Y_Y_Y"/>
</dbReference>
<dbReference type="Pfam" id="PF02518">
    <property type="entry name" value="HATPase_c"/>
    <property type="match status" value="1"/>
</dbReference>
<dbReference type="Pfam" id="PF00512">
    <property type="entry name" value="HisKA"/>
    <property type="match status" value="1"/>
</dbReference>
<feature type="modified residue" description="4-aspartylphosphate" evidence="11">
    <location>
        <position position="1106"/>
    </location>
</feature>
<dbReference type="InterPro" id="IPR004358">
    <property type="entry name" value="Sig_transdc_His_kin-like_C"/>
</dbReference>
<keyword evidence="12" id="KW-0472">Membrane</keyword>
<dbReference type="InterPro" id="IPR003661">
    <property type="entry name" value="HisK_dim/P_dom"/>
</dbReference>
<evidence type="ECO:0000256" key="4">
    <source>
        <dbReference type="ARBA" id="ARBA00022679"/>
    </source>
</evidence>
<keyword evidence="3 11" id="KW-0597">Phosphoprotein</keyword>
<keyword evidence="9" id="KW-0805">Transcription regulation</keyword>
<dbReference type="PROSITE" id="PS01124">
    <property type="entry name" value="HTH_ARAC_FAMILY_2"/>
    <property type="match status" value="1"/>
</dbReference>
<dbReference type="InterPro" id="IPR005467">
    <property type="entry name" value="His_kinase_dom"/>
</dbReference>
<keyword evidence="6" id="KW-0418">Kinase</keyword>
<dbReference type="Gene3D" id="1.10.287.130">
    <property type="match status" value="1"/>
</dbReference>
<evidence type="ECO:0000256" key="10">
    <source>
        <dbReference type="ARBA" id="ARBA00023163"/>
    </source>
</evidence>
<sequence length="1309" mass="149333">MRWSSHMNRNYYLLLSFLLTLYGWLGKVAAQSNGLPQPEIITQRQGLSQGFISSIVQDRQGFIWVGTLDGLSRYDGAEFKIFQPAIILEIKTDAQGRLWTRNERDLDRFDPTTETFFRFTQQPFYLKHFKREPIQCFLVDNRNRLWLGFGTEGLVCIDLRTNRFRRFRHQPGNSHSISHSSVSDIVQDRQGRIWLATRRGLDRFDESGNRFIHSNSAGATPNALPDSAIRGLYVRPDGDLLIVTQSHLTIQQSRTGDLKSVKLPKPSAEKVLGFSSDHQGNDYVVMDGLYRFNDKTGFRLLADSSGIRACRGVYVDRSDVLWVATNGAGIRKYNLRSGLFQGAPYRMGFSADLLTRILELPVSELPPGLARADAYNFRYTYDRQGNLWFSVGNSSVYRLDFQTKKCRAVPMPPLPPDDQADRPVLLTTDPAGKIWLARHLSAWRYDEAGSRWEPLPFTIRPNDDRQRQSLQFVVDQQAIWVITGSNGLFRTDLKTGQSRHYTHHPGDSTSLSRNNLTCIFADPLDANRLWIGTYGSGLNRFDKRTGQSQWLTMKNGLPNNVVYTAIPDRRGFLWIATNQGLCRLNRQTLQTRIYTHEDGLLADEFNRFHFLQLPDDRIALGGLEGITAFDPGKLREDTYQPPVQITAIQINNRPLLPGELTQNRTVSRVDQLDLKHDQNFITVNFAAMQYNRRSKIRFRYQLTGLDPDWIVTERPTAVYTDLRPGDYTLKLNASNTSGIWSQHVRTLTLTIHRPWWTSWWALTAYGLLLIGIGYGVVRAYLNRIQMRQSMELRQKEAEQLRMVDEMKSRFFANITHEFRTPITLIMTPAEQLMARFREPQDQQRLTTITRSANQLLDLVNQFLDLSKLEAGALKAEESRGNLREFIGAIVQSFQFQAEARGVDLRFFPENSAEEYWFDAGKLERIVFNLIANALKFTKTGGEIDCRLGQTHSGKVVFTIRDSGIGISADHLPHIFDRFYQVEDSSSGLSEPKQQGGTGIGLALVKELVELQGGEIRVQSTLGTGTEFTVELPYRTAVPLAVPTPEVSVVAEETDEVNHLLIVEDNQELATYIAETFTDSYRIFRASNGAEGLALALEKMPDLIISDVLMPVMNGYSLVRELKKDVRISHIPVILLTAKSAFESRMEGLATGANDYVTKPFHVEELRLRVRNQLELQRKLREWIRASLINPDSPVTDPENETSEPFLEILYPILEKNLDNSMFGVEELCQQMRMSRMSIYRKMKALTGLSTNEVIRNYRLKRAVYYLRQGLTSSETAYQVGFDSPAYFTKCFRELYQMTPTEFVAKGGIA</sequence>
<dbReference type="CDD" id="cd00082">
    <property type="entry name" value="HisKA"/>
    <property type="match status" value="1"/>
</dbReference>
<keyword evidence="4" id="KW-0808">Transferase</keyword>
<dbReference type="Pfam" id="PF00072">
    <property type="entry name" value="Response_reg"/>
    <property type="match status" value="1"/>
</dbReference>
<dbReference type="InterPro" id="IPR001789">
    <property type="entry name" value="Sig_transdc_resp-reg_receiver"/>
</dbReference>
<accession>A0A7K0ECN2</accession>
<evidence type="ECO:0000259" key="13">
    <source>
        <dbReference type="PROSITE" id="PS01124"/>
    </source>
</evidence>
<protein>
    <recommendedName>
        <fullName evidence="2">histidine kinase</fullName>
        <ecNumber evidence="2">2.7.13.3</ecNumber>
    </recommendedName>
</protein>
<dbReference type="SMART" id="SM00388">
    <property type="entry name" value="HisKA"/>
    <property type="match status" value="1"/>
</dbReference>
<dbReference type="Gene3D" id="3.40.50.2300">
    <property type="match status" value="1"/>
</dbReference>
<dbReference type="EMBL" id="WJXZ01000001">
    <property type="protein sequence ID" value="MRS59709.1"/>
    <property type="molecule type" value="Genomic_DNA"/>
</dbReference>
<evidence type="ECO:0000256" key="1">
    <source>
        <dbReference type="ARBA" id="ARBA00000085"/>
    </source>
</evidence>
<organism evidence="16 17">
    <name type="scientific">Larkinella terrae</name>
    <dbReference type="NCBI Taxonomy" id="2025311"/>
    <lineage>
        <taxon>Bacteria</taxon>
        <taxon>Pseudomonadati</taxon>
        <taxon>Bacteroidota</taxon>
        <taxon>Cytophagia</taxon>
        <taxon>Cytophagales</taxon>
        <taxon>Spirosomataceae</taxon>
        <taxon>Larkinella</taxon>
    </lineage>
</organism>
<dbReference type="Pfam" id="PF07494">
    <property type="entry name" value="Reg_prop"/>
    <property type="match status" value="3"/>
</dbReference>
<dbReference type="Pfam" id="PF12833">
    <property type="entry name" value="HTH_18"/>
    <property type="match status" value="1"/>
</dbReference>
<reference evidence="16 17" key="1">
    <citation type="journal article" date="2018" name="Antonie Van Leeuwenhoek">
        <title>Larkinella terrae sp. nov., isolated from soil on Jeju Island, South Korea.</title>
        <authorList>
            <person name="Ten L.N."/>
            <person name="Jeon J."/>
            <person name="Park S.J."/>
            <person name="Park S."/>
            <person name="Lee S.Y."/>
            <person name="Kim M.K."/>
            <person name="Jung H.Y."/>
        </authorList>
    </citation>
    <scope>NUCLEOTIDE SEQUENCE [LARGE SCALE GENOMIC DNA]</scope>
    <source>
        <strain evidence="16 17">KCTC 52001</strain>
    </source>
</reference>
<dbReference type="SMART" id="SM00448">
    <property type="entry name" value="REC"/>
    <property type="match status" value="1"/>
</dbReference>
<feature type="transmembrane region" description="Helical" evidence="12">
    <location>
        <begin position="759"/>
        <end position="781"/>
    </location>
</feature>
<feature type="domain" description="HTH araC/xylS-type" evidence="13">
    <location>
        <begin position="1207"/>
        <end position="1305"/>
    </location>
</feature>
<dbReference type="InterPro" id="IPR009057">
    <property type="entry name" value="Homeodomain-like_sf"/>
</dbReference>
<evidence type="ECO:0000313" key="17">
    <source>
        <dbReference type="Proteomes" id="UP000441754"/>
    </source>
</evidence>
<keyword evidence="5" id="KW-0547">Nucleotide-binding</keyword>
<keyword evidence="7" id="KW-0067">ATP-binding</keyword>
<keyword evidence="12" id="KW-1133">Transmembrane helix</keyword>
<dbReference type="InterPro" id="IPR011006">
    <property type="entry name" value="CheY-like_superfamily"/>
</dbReference>
<dbReference type="PROSITE" id="PS50110">
    <property type="entry name" value="RESPONSE_REGULATORY"/>
    <property type="match status" value="1"/>
</dbReference>
<dbReference type="GO" id="GO:0000155">
    <property type="term" value="F:phosphorelay sensor kinase activity"/>
    <property type="evidence" value="ECO:0007669"/>
    <property type="project" value="InterPro"/>
</dbReference>
<evidence type="ECO:0000256" key="3">
    <source>
        <dbReference type="ARBA" id="ARBA00022553"/>
    </source>
</evidence>
<dbReference type="PRINTS" id="PR00344">
    <property type="entry name" value="BCTRLSENSOR"/>
</dbReference>
<evidence type="ECO:0000256" key="2">
    <source>
        <dbReference type="ARBA" id="ARBA00012438"/>
    </source>
</evidence>
<keyword evidence="17" id="KW-1185">Reference proteome</keyword>
<dbReference type="Gene3D" id="2.130.10.10">
    <property type="entry name" value="YVTN repeat-like/Quinoprotein amine dehydrogenase"/>
    <property type="match status" value="3"/>
</dbReference>
<dbReference type="GO" id="GO:0005524">
    <property type="term" value="F:ATP binding"/>
    <property type="evidence" value="ECO:0007669"/>
    <property type="project" value="UniProtKB-KW"/>
</dbReference>
<evidence type="ECO:0000259" key="14">
    <source>
        <dbReference type="PROSITE" id="PS50109"/>
    </source>
</evidence>
<dbReference type="SMART" id="SM00387">
    <property type="entry name" value="HATPase_c"/>
    <property type="match status" value="1"/>
</dbReference>
<dbReference type="InterPro" id="IPR036097">
    <property type="entry name" value="HisK_dim/P_sf"/>
</dbReference>
<dbReference type="GO" id="GO:0003700">
    <property type="term" value="F:DNA-binding transcription factor activity"/>
    <property type="evidence" value="ECO:0007669"/>
    <property type="project" value="InterPro"/>
</dbReference>
<evidence type="ECO:0000256" key="5">
    <source>
        <dbReference type="ARBA" id="ARBA00022741"/>
    </source>
</evidence>
<name>A0A7K0ECN2_9BACT</name>
<dbReference type="Pfam" id="PF07495">
    <property type="entry name" value="Y_Y_Y"/>
    <property type="match status" value="1"/>
</dbReference>
<dbReference type="SUPFAM" id="SSF52172">
    <property type="entry name" value="CheY-like"/>
    <property type="match status" value="1"/>
</dbReference>
<dbReference type="FunFam" id="3.30.565.10:FF:000037">
    <property type="entry name" value="Hybrid sensor histidine kinase/response regulator"/>
    <property type="match status" value="1"/>
</dbReference>
<evidence type="ECO:0000259" key="15">
    <source>
        <dbReference type="PROSITE" id="PS50110"/>
    </source>
</evidence>
<dbReference type="InterPro" id="IPR036890">
    <property type="entry name" value="HATPase_C_sf"/>
</dbReference>
<dbReference type="CDD" id="cd17574">
    <property type="entry name" value="REC_OmpR"/>
    <property type="match status" value="1"/>
</dbReference>
<evidence type="ECO:0000256" key="7">
    <source>
        <dbReference type="ARBA" id="ARBA00022840"/>
    </source>
</evidence>
<dbReference type="InterPro" id="IPR011110">
    <property type="entry name" value="Reg_prop"/>
</dbReference>
<dbReference type="PANTHER" id="PTHR43547">
    <property type="entry name" value="TWO-COMPONENT HISTIDINE KINASE"/>
    <property type="match status" value="1"/>
</dbReference>
<comment type="caution">
    <text evidence="16">The sequence shown here is derived from an EMBL/GenBank/DDBJ whole genome shotgun (WGS) entry which is preliminary data.</text>
</comment>
<keyword evidence="8" id="KW-0902">Two-component regulatory system</keyword>
<comment type="catalytic activity">
    <reaction evidence="1">
        <text>ATP + protein L-histidine = ADP + protein N-phospho-L-histidine.</text>
        <dbReference type="EC" id="2.7.13.3"/>
    </reaction>
</comment>
<dbReference type="InterPro" id="IPR013783">
    <property type="entry name" value="Ig-like_fold"/>
</dbReference>
<dbReference type="SMART" id="SM00342">
    <property type="entry name" value="HTH_ARAC"/>
    <property type="match status" value="1"/>
</dbReference>
<dbReference type="InterPro" id="IPR003594">
    <property type="entry name" value="HATPase_dom"/>
</dbReference>
<dbReference type="EC" id="2.7.13.3" evidence="2"/>
<proteinExistence type="predicted"/>
<dbReference type="Gene3D" id="3.30.565.10">
    <property type="entry name" value="Histidine kinase-like ATPase, C-terminal domain"/>
    <property type="match status" value="1"/>
</dbReference>
<keyword evidence="10" id="KW-0804">Transcription</keyword>
<dbReference type="InterPro" id="IPR018060">
    <property type="entry name" value="HTH_AraC"/>
</dbReference>
<gene>
    <name evidence="16" type="ORF">GJJ30_00280</name>
</gene>
<dbReference type="CDD" id="cd16922">
    <property type="entry name" value="HATPase_EvgS-ArcB-TorS-like"/>
    <property type="match status" value="1"/>
</dbReference>
<dbReference type="OrthoDB" id="9797097at2"/>
<evidence type="ECO:0000256" key="6">
    <source>
        <dbReference type="ARBA" id="ARBA00022777"/>
    </source>
</evidence>
<feature type="domain" description="Response regulatory" evidence="15">
    <location>
        <begin position="1058"/>
        <end position="1173"/>
    </location>
</feature>
<evidence type="ECO:0000256" key="12">
    <source>
        <dbReference type="SAM" id="Phobius"/>
    </source>
</evidence>
<dbReference type="GO" id="GO:0043565">
    <property type="term" value="F:sequence-specific DNA binding"/>
    <property type="evidence" value="ECO:0007669"/>
    <property type="project" value="InterPro"/>
</dbReference>
<dbReference type="SUPFAM" id="SSF55874">
    <property type="entry name" value="ATPase domain of HSP90 chaperone/DNA topoisomerase II/histidine kinase"/>
    <property type="match status" value="1"/>
</dbReference>
<dbReference type="Proteomes" id="UP000441754">
    <property type="component" value="Unassembled WGS sequence"/>
</dbReference>
<keyword evidence="12" id="KW-0812">Transmembrane</keyword>
<evidence type="ECO:0000256" key="9">
    <source>
        <dbReference type="ARBA" id="ARBA00023015"/>
    </source>
</evidence>
<dbReference type="Gene3D" id="2.60.40.10">
    <property type="entry name" value="Immunoglobulins"/>
    <property type="match status" value="1"/>
</dbReference>
<dbReference type="SUPFAM" id="SSF46689">
    <property type="entry name" value="Homeodomain-like"/>
    <property type="match status" value="1"/>
</dbReference>
<evidence type="ECO:0000256" key="8">
    <source>
        <dbReference type="ARBA" id="ARBA00023012"/>
    </source>
</evidence>
<evidence type="ECO:0000313" key="16">
    <source>
        <dbReference type="EMBL" id="MRS59709.1"/>
    </source>
</evidence>
<dbReference type="PANTHER" id="PTHR43547:SF2">
    <property type="entry name" value="HYBRID SIGNAL TRANSDUCTION HISTIDINE KINASE C"/>
    <property type="match status" value="1"/>
</dbReference>